<evidence type="ECO:0000313" key="2">
    <source>
        <dbReference type="Proteomes" id="UP000197032"/>
    </source>
</evidence>
<dbReference type="InterPro" id="IPR000944">
    <property type="entry name" value="Tscrpt_reg_Rrf2"/>
</dbReference>
<dbReference type="PANTHER" id="PTHR33221">
    <property type="entry name" value="WINGED HELIX-TURN-HELIX TRANSCRIPTIONAL REGULATOR, RRF2 FAMILY"/>
    <property type="match status" value="1"/>
</dbReference>
<gene>
    <name evidence="1" type="ORF">KKC1_03580</name>
</gene>
<dbReference type="Gene3D" id="1.10.10.10">
    <property type="entry name" value="Winged helix-like DNA-binding domain superfamily/Winged helix DNA-binding domain"/>
    <property type="match status" value="1"/>
</dbReference>
<dbReference type="InterPro" id="IPR030489">
    <property type="entry name" value="TR_Rrf2-type_CS"/>
</dbReference>
<sequence>MQLSRQGDYAIRTVLELAKVYPETLAIKHIATKQDIPLPFLKKIIQSLAKSGLVETIRGAQGGVKLWSPPEKITLRHIIEAIDGPITINRCLMGENVCFRQPTCAVHRALAQAKQSFLTELEKHSVGSLLAAEAKARNQKTKSQR</sequence>
<reference evidence="2" key="1">
    <citation type="journal article" date="2017" name="Appl. Environ. Microbiol.">
        <title>Genomic analysis of Calderihabitans maritimus KKC1, a thermophilic hydrogenogenic carboxydotrophic bacterium isolated from marine sediment.</title>
        <authorList>
            <person name="Omae K."/>
            <person name="Yoneda Y."/>
            <person name="Fukuyama Y."/>
            <person name="Yoshida T."/>
            <person name="Sako Y."/>
        </authorList>
    </citation>
    <scope>NUCLEOTIDE SEQUENCE [LARGE SCALE GENOMIC DNA]</scope>
    <source>
        <strain evidence="2">KKC1</strain>
    </source>
</reference>
<comment type="caution">
    <text evidence="1">The sequence shown here is derived from an EMBL/GenBank/DDBJ whole genome shotgun (WGS) entry which is preliminary data.</text>
</comment>
<dbReference type="PANTHER" id="PTHR33221:SF2">
    <property type="entry name" value="TRANSCRIPTIONAL REGULATOR"/>
    <property type="match status" value="1"/>
</dbReference>
<dbReference type="EMBL" id="BDGJ01000010">
    <property type="protein sequence ID" value="GAW91196.1"/>
    <property type="molecule type" value="Genomic_DNA"/>
</dbReference>
<dbReference type="PROSITE" id="PS51197">
    <property type="entry name" value="HTH_RRF2_2"/>
    <property type="match status" value="1"/>
</dbReference>
<dbReference type="PROSITE" id="PS01332">
    <property type="entry name" value="HTH_RRF2_1"/>
    <property type="match status" value="1"/>
</dbReference>
<dbReference type="GO" id="GO:0003700">
    <property type="term" value="F:DNA-binding transcription factor activity"/>
    <property type="evidence" value="ECO:0007669"/>
    <property type="project" value="TreeGrafter"/>
</dbReference>
<protein>
    <submittedName>
        <fullName evidence="1">BadM/Rrf2-like transcriptional regulator</fullName>
    </submittedName>
</protein>
<proteinExistence type="predicted"/>
<dbReference type="AlphaFoldDB" id="A0A1Z5HNU4"/>
<keyword evidence="2" id="KW-1185">Reference proteome</keyword>
<dbReference type="NCBIfam" id="TIGR00738">
    <property type="entry name" value="rrf2_super"/>
    <property type="match status" value="1"/>
</dbReference>
<dbReference type="InterPro" id="IPR036390">
    <property type="entry name" value="WH_DNA-bd_sf"/>
</dbReference>
<name>A0A1Z5HNU4_9FIRM</name>
<dbReference type="RefSeq" id="WP_192868023.1">
    <property type="nucleotide sequence ID" value="NZ_BDGJ01000010.1"/>
</dbReference>
<dbReference type="SUPFAM" id="SSF46785">
    <property type="entry name" value="Winged helix' DNA-binding domain"/>
    <property type="match status" value="1"/>
</dbReference>
<dbReference type="Pfam" id="PF02082">
    <property type="entry name" value="Rrf2"/>
    <property type="match status" value="1"/>
</dbReference>
<accession>A0A1Z5HNU4</accession>
<dbReference type="Proteomes" id="UP000197032">
    <property type="component" value="Unassembled WGS sequence"/>
</dbReference>
<evidence type="ECO:0000313" key="1">
    <source>
        <dbReference type="EMBL" id="GAW91196.1"/>
    </source>
</evidence>
<organism evidence="1 2">
    <name type="scientific">Calderihabitans maritimus</name>
    <dbReference type="NCBI Taxonomy" id="1246530"/>
    <lineage>
        <taxon>Bacteria</taxon>
        <taxon>Bacillati</taxon>
        <taxon>Bacillota</taxon>
        <taxon>Clostridia</taxon>
        <taxon>Neomoorellales</taxon>
        <taxon>Calderihabitantaceae</taxon>
        <taxon>Calderihabitans</taxon>
    </lineage>
</organism>
<dbReference type="GO" id="GO:0005829">
    <property type="term" value="C:cytosol"/>
    <property type="evidence" value="ECO:0007669"/>
    <property type="project" value="TreeGrafter"/>
</dbReference>
<dbReference type="InterPro" id="IPR036388">
    <property type="entry name" value="WH-like_DNA-bd_sf"/>
</dbReference>